<sequence length="213" mass="24034">MNVKIFEFNPISENTYVAYDETKECVIIDPGCFFPDEKALLLNFILDNDLVVKHLLNTHLHFDHIFGNNFIYEQFHLETEANKGDEFLLEQLPAQLQMFGFKNESAEIPRISKYLNENDVVTFGNQRFIVLEIPGHSPGSIIFYNQDAGCAFVGDVLFRGSVGRTDLAGGSHEQLIAGIKSKLLTLPKETVIYSGHGPLTTIGEEIKSNFYLQ</sequence>
<gene>
    <name evidence="6" type="ORF">KL86DYS1_11621</name>
</gene>
<feature type="domain" description="Metallo-beta-lactamase" evidence="5">
    <location>
        <begin position="12"/>
        <end position="196"/>
    </location>
</feature>
<dbReference type="Pfam" id="PF00753">
    <property type="entry name" value="Lactamase_B"/>
    <property type="match status" value="1"/>
</dbReference>
<evidence type="ECO:0000313" key="6">
    <source>
        <dbReference type="EMBL" id="SBV96339.1"/>
    </source>
</evidence>
<dbReference type="PANTHER" id="PTHR46233:SF3">
    <property type="entry name" value="HYDROXYACYLGLUTATHIONE HYDROLASE GLOC"/>
    <property type="match status" value="1"/>
</dbReference>
<keyword evidence="2" id="KW-0479">Metal-binding</keyword>
<reference evidence="6" key="1">
    <citation type="submission" date="2016-04" db="EMBL/GenBank/DDBJ databases">
        <authorList>
            <person name="Evans L.H."/>
            <person name="Alamgir A."/>
            <person name="Owens N."/>
            <person name="Weber N.D."/>
            <person name="Virtaneva K."/>
            <person name="Barbian K."/>
            <person name="Babar A."/>
            <person name="Rosenke K."/>
        </authorList>
    </citation>
    <scope>NUCLEOTIDE SEQUENCE</scope>
    <source>
        <strain evidence="6">86-1</strain>
    </source>
</reference>
<dbReference type="InterPro" id="IPR036866">
    <property type="entry name" value="RibonucZ/Hydroxyglut_hydro"/>
</dbReference>
<comment type="cofactor">
    <cofactor evidence="1">
        <name>Zn(2+)</name>
        <dbReference type="ChEBI" id="CHEBI:29105"/>
    </cofactor>
</comment>
<evidence type="ECO:0000256" key="4">
    <source>
        <dbReference type="ARBA" id="ARBA00022833"/>
    </source>
</evidence>
<evidence type="ECO:0000256" key="3">
    <source>
        <dbReference type="ARBA" id="ARBA00022801"/>
    </source>
</evidence>
<dbReference type="SUPFAM" id="SSF56281">
    <property type="entry name" value="Metallo-hydrolase/oxidoreductase"/>
    <property type="match status" value="1"/>
</dbReference>
<dbReference type="InterPro" id="IPR051453">
    <property type="entry name" value="MBL_Glyoxalase_II"/>
</dbReference>
<name>A0A212JAA1_9BACT</name>
<dbReference type="AlphaFoldDB" id="A0A212JAA1"/>
<evidence type="ECO:0000259" key="5">
    <source>
        <dbReference type="SMART" id="SM00849"/>
    </source>
</evidence>
<evidence type="ECO:0000256" key="1">
    <source>
        <dbReference type="ARBA" id="ARBA00001947"/>
    </source>
</evidence>
<dbReference type="InterPro" id="IPR001279">
    <property type="entry name" value="Metallo-B-lactamas"/>
</dbReference>
<evidence type="ECO:0000256" key="2">
    <source>
        <dbReference type="ARBA" id="ARBA00022723"/>
    </source>
</evidence>
<dbReference type="PANTHER" id="PTHR46233">
    <property type="entry name" value="HYDROXYACYLGLUTATHIONE HYDROLASE GLOC"/>
    <property type="match status" value="1"/>
</dbReference>
<dbReference type="GO" id="GO:0046872">
    <property type="term" value="F:metal ion binding"/>
    <property type="evidence" value="ECO:0007669"/>
    <property type="project" value="UniProtKB-KW"/>
</dbReference>
<dbReference type="CDD" id="cd06262">
    <property type="entry name" value="metallo-hydrolase-like_MBL-fold"/>
    <property type="match status" value="1"/>
</dbReference>
<accession>A0A212JAA1</accession>
<keyword evidence="4" id="KW-0862">Zinc</keyword>
<protein>
    <recommendedName>
        <fullName evidence="5">Metallo-beta-lactamase domain-containing protein</fullName>
    </recommendedName>
</protein>
<dbReference type="SMART" id="SM00849">
    <property type="entry name" value="Lactamase_B"/>
    <property type="match status" value="1"/>
</dbReference>
<dbReference type="RefSeq" id="WP_296939780.1">
    <property type="nucleotide sequence ID" value="NZ_LT599032.1"/>
</dbReference>
<dbReference type="EMBL" id="FLUM01000001">
    <property type="protein sequence ID" value="SBV96339.1"/>
    <property type="molecule type" value="Genomic_DNA"/>
</dbReference>
<organism evidence="6">
    <name type="scientific">uncultured Dysgonomonas sp</name>
    <dbReference type="NCBI Taxonomy" id="206096"/>
    <lineage>
        <taxon>Bacteria</taxon>
        <taxon>Pseudomonadati</taxon>
        <taxon>Bacteroidota</taxon>
        <taxon>Bacteroidia</taxon>
        <taxon>Bacteroidales</taxon>
        <taxon>Dysgonomonadaceae</taxon>
        <taxon>Dysgonomonas</taxon>
        <taxon>environmental samples</taxon>
    </lineage>
</organism>
<proteinExistence type="predicted"/>
<dbReference type="GO" id="GO:0016787">
    <property type="term" value="F:hydrolase activity"/>
    <property type="evidence" value="ECO:0007669"/>
    <property type="project" value="UniProtKB-KW"/>
</dbReference>
<keyword evidence="3" id="KW-0378">Hydrolase</keyword>
<dbReference type="Gene3D" id="3.60.15.10">
    <property type="entry name" value="Ribonuclease Z/Hydroxyacylglutathione hydrolase-like"/>
    <property type="match status" value="1"/>
</dbReference>